<keyword evidence="2" id="KW-0540">Nuclease</keyword>
<dbReference type="GO" id="GO:0004518">
    <property type="term" value="F:nuclease activity"/>
    <property type="evidence" value="ECO:0007669"/>
    <property type="project" value="UniProtKB-KW"/>
</dbReference>
<evidence type="ECO:0000313" key="6">
    <source>
        <dbReference type="Proteomes" id="UP000678489"/>
    </source>
</evidence>
<dbReference type="Proteomes" id="UP000678489">
    <property type="component" value="Segment"/>
</dbReference>
<feature type="domain" description="VRR-NUC" evidence="4">
    <location>
        <begin position="21"/>
        <end position="130"/>
    </location>
</feature>
<reference evidence="5" key="1">
    <citation type="submission" date="2021-03" db="EMBL/GenBank/DDBJ databases">
        <title>Complete genome sequence of Hafnia phage Pocis76.</title>
        <authorList>
            <person name="Dislers A."/>
            <person name="Zrelovs N."/>
            <person name="Kazaks A."/>
        </authorList>
    </citation>
    <scope>NUCLEOTIDE SEQUENCE</scope>
</reference>
<evidence type="ECO:0000256" key="2">
    <source>
        <dbReference type="ARBA" id="ARBA00022722"/>
    </source>
</evidence>
<dbReference type="GO" id="GO:0016788">
    <property type="term" value="F:hydrolase activity, acting on ester bonds"/>
    <property type="evidence" value="ECO:0007669"/>
    <property type="project" value="InterPro"/>
</dbReference>
<comment type="cofactor">
    <cofactor evidence="1">
        <name>Mg(2+)</name>
        <dbReference type="ChEBI" id="CHEBI:18420"/>
    </cofactor>
</comment>
<dbReference type="EMBL" id="MW689258">
    <property type="protein sequence ID" value="QVW27754.1"/>
    <property type="molecule type" value="Genomic_DNA"/>
</dbReference>
<dbReference type="Pfam" id="PF08774">
    <property type="entry name" value="VRR_NUC"/>
    <property type="match status" value="1"/>
</dbReference>
<keyword evidence="6" id="KW-1185">Reference proteome</keyword>
<accession>A0A8E7FMH6</accession>
<dbReference type="InterPro" id="IPR014883">
    <property type="entry name" value="VRR_NUC"/>
</dbReference>
<sequence length="144" mass="16335">MVTDKGDYLEYYERDPSDTAKEDIHQVNCVAWLRHNYPSLLFWHTVNEGKKTMTSALRDEQAGLLKGVSDFVILIGDPAYTDKPYPFAAIELKRTNKSGKGAASPVSKEQKEFLKNVRDRGGFAAVCYGFEQFKVAIKEMISYK</sequence>
<keyword evidence="3" id="KW-0378">Hydrolase</keyword>
<evidence type="ECO:0000313" key="5">
    <source>
        <dbReference type="EMBL" id="QVW27754.1"/>
    </source>
</evidence>
<evidence type="ECO:0000256" key="1">
    <source>
        <dbReference type="ARBA" id="ARBA00001946"/>
    </source>
</evidence>
<proteinExistence type="predicted"/>
<evidence type="ECO:0000259" key="4">
    <source>
        <dbReference type="Pfam" id="PF08774"/>
    </source>
</evidence>
<protein>
    <submittedName>
        <fullName evidence="5">VRR-NUC domain-containing protein</fullName>
    </submittedName>
</protein>
<name>A0A8E7FMH6_9CAUD</name>
<evidence type="ECO:0000256" key="3">
    <source>
        <dbReference type="ARBA" id="ARBA00022801"/>
    </source>
</evidence>
<organism evidence="5 6">
    <name type="scientific">Hafnia phage Pocis76</name>
    <dbReference type="NCBI Taxonomy" id="2831174"/>
    <lineage>
        <taxon>Viruses</taxon>
        <taxon>Duplodnaviria</taxon>
        <taxon>Heunggongvirae</taxon>
        <taxon>Uroviricota</taxon>
        <taxon>Caudoviricetes</taxon>
        <taxon>Drexlerviridae</taxon>
        <taxon>Tempevirinae</taxon>
        <taxon>Pocisvirus</taxon>
        <taxon>Pocisvirus pocis76</taxon>
    </lineage>
</organism>